<dbReference type="GO" id="GO:0016787">
    <property type="term" value="F:hydrolase activity"/>
    <property type="evidence" value="ECO:0007669"/>
    <property type="project" value="UniProtKB-KW"/>
</dbReference>
<evidence type="ECO:0000313" key="6">
    <source>
        <dbReference type="Proteomes" id="UP000886865"/>
    </source>
</evidence>
<evidence type="ECO:0000259" key="4">
    <source>
        <dbReference type="Pfam" id="PF02872"/>
    </source>
</evidence>
<protein>
    <submittedName>
        <fullName evidence="5">Bifunctional metallophosphatase/5'-nucleotidase</fullName>
    </submittedName>
</protein>
<name>A0A9D1FIJ9_9BACT</name>
<dbReference type="SUPFAM" id="SSF55816">
    <property type="entry name" value="5'-nucleotidase (syn. UDP-sugar hydrolase), C-terminal domain"/>
    <property type="match status" value="1"/>
</dbReference>
<dbReference type="PANTHER" id="PTHR11575:SF24">
    <property type="entry name" value="5'-NUCLEOTIDASE"/>
    <property type="match status" value="1"/>
</dbReference>
<sequence length="546" mass="60487">MEQVSNPSYKYLTQSNRQTSKKLVDPYAFGVDFTKYIQNLKKPVAPEGSTRLKLLYTNDWHGQTDNMGGILGASLQFDSSTKGQKLDTLKLIAGDSWSGANRKKNSLILNLMNYMGFDACTIGNHELDSGSKAFIDTIKGSYNTKFVSSNLKTTQGKTPEGVVSSFVKEENGNKYGIIGLSPIDLKTVVASEKIPDFDVLNYDETVRNTQAEIDKLRAQGVNKIIILSHIGKDLDEKLAQSLDGVDIIVGGHSHDKIQGAHEGENLVYSKSGEPVIILQTGQNAENYGILDVQFSPEGILTRVKNSLIETSRQKSSVIEEIKDSEIGTSPQVGFIDEVPQMPENRRIEPSAWTASVADSMRDALNTDVAIINSANIRKIPQTGKLTERDIEESAPMKNDLLKTQMSEEQIVSGIKNAAYRSFGASDGYPGLLQCSGVRYTIDSNGKLLLLSFVDRLGNETVVDVNNPSKTKMYTVALDSFLANGKEYPEMVPKAEVEKFNFDKDTTMIEYVKKRPDKDKLVFKDDGRLRIVKTLEPRRQNSNTRNI</sequence>
<dbReference type="Proteomes" id="UP000886865">
    <property type="component" value="Unassembled WGS sequence"/>
</dbReference>
<dbReference type="Pfam" id="PF02872">
    <property type="entry name" value="5_nucleotid_C"/>
    <property type="match status" value="1"/>
</dbReference>
<dbReference type="GO" id="GO:0009166">
    <property type="term" value="P:nucleotide catabolic process"/>
    <property type="evidence" value="ECO:0007669"/>
    <property type="project" value="InterPro"/>
</dbReference>
<keyword evidence="1" id="KW-0732">Signal</keyword>
<gene>
    <name evidence="5" type="ORF">IAA86_03720</name>
</gene>
<dbReference type="GO" id="GO:0030288">
    <property type="term" value="C:outer membrane-bounded periplasmic space"/>
    <property type="evidence" value="ECO:0007669"/>
    <property type="project" value="TreeGrafter"/>
</dbReference>
<keyword evidence="2" id="KW-0378">Hydrolase</keyword>
<dbReference type="InterPro" id="IPR036907">
    <property type="entry name" value="5'-Nucleotdase_C_sf"/>
</dbReference>
<accession>A0A9D1FIJ9</accession>
<dbReference type="GO" id="GO:0000166">
    <property type="term" value="F:nucleotide binding"/>
    <property type="evidence" value="ECO:0007669"/>
    <property type="project" value="UniProtKB-KW"/>
</dbReference>
<keyword evidence="2" id="KW-0547">Nucleotide-binding</keyword>
<dbReference type="AlphaFoldDB" id="A0A9D1FIJ9"/>
<reference evidence="5" key="2">
    <citation type="journal article" date="2021" name="PeerJ">
        <title>Extensive microbial diversity within the chicken gut microbiome revealed by metagenomics and culture.</title>
        <authorList>
            <person name="Gilroy R."/>
            <person name="Ravi A."/>
            <person name="Getino M."/>
            <person name="Pursley I."/>
            <person name="Horton D.L."/>
            <person name="Alikhan N.F."/>
            <person name="Baker D."/>
            <person name="Gharbi K."/>
            <person name="Hall N."/>
            <person name="Watson M."/>
            <person name="Adriaenssens E.M."/>
            <person name="Foster-Nyarko E."/>
            <person name="Jarju S."/>
            <person name="Secka A."/>
            <person name="Antonio M."/>
            <person name="Oren A."/>
            <person name="Chaudhuri R.R."/>
            <person name="La Ragione R."/>
            <person name="Hildebrand F."/>
            <person name="Pallen M.J."/>
        </authorList>
    </citation>
    <scope>NUCLEOTIDE SEQUENCE</scope>
    <source>
        <strain evidence="5">CHK152-2871</strain>
    </source>
</reference>
<dbReference type="InterPro" id="IPR008334">
    <property type="entry name" value="5'-Nucleotdase_C"/>
</dbReference>
<reference evidence="5" key="1">
    <citation type="submission" date="2020-10" db="EMBL/GenBank/DDBJ databases">
        <authorList>
            <person name="Gilroy R."/>
        </authorList>
    </citation>
    <scope>NUCLEOTIDE SEQUENCE</scope>
    <source>
        <strain evidence="5">CHK152-2871</strain>
    </source>
</reference>
<comment type="similarity">
    <text evidence="2">Belongs to the 5'-nucleotidase family.</text>
</comment>
<comment type="caution">
    <text evidence="5">The sequence shown here is derived from an EMBL/GenBank/DDBJ whole genome shotgun (WGS) entry which is preliminary data.</text>
</comment>
<dbReference type="Gene3D" id="3.60.21.10">
    <property type="match status" value="1"/>
</dbReference>
<dbReference type="InterPro" id="IPR006179">
    <property type="entry name" value="5_nucleotidase/apyrase"/>
</dbReference>
<evidence type="ECO:0000259" key="3">
    <source>
        <dbReference type="Pfam" id="PF00149"/>
    </source>
</evidence>
<evidence type="ECO:0000256" key="2">
    <source>
        <dbReference type="RuleBase" id="RU362119"/>
    </source>
</evidence>
<feature type="domain" description="Calcineurin-like phosphoesterase" evidence="3">
    <location>
        <begin position="53"/>
        <end position="255"/>
    </location>
</feature>
<dbReference type="InterPro" id="IPR029052">
    <property type="entry name" value="Metallo-depent_PP-like"/>
</dbReference>
<dbReference type="Gene3D" id="3.90.780.10">
    <property type="entry name" value="5'-Nucleotidase, C-terminal domain"/>
    <property type="match status" value="1"/>
</dbReference>
<proteinExistence type="inferred from homology"/>
<dbReference type="EMBL" id="DVJQ01000032">
    <property type="protein sequence ID" value="HIS74112.1"/>
    <property type="molecule type" value="Genomic_DNA"/>
</dbReference>
<dbReference type="Pfam" id="PF00149">
    <property type="entry name" value="Metallophos"/>
    <property type="match status" value="1"/>
</dbReference>
<evidence type="ECO:0000256" key="1">
    <source>
        <dbReference type="ARBA" id="ARBA00022729"/>
    </source>
</evidence>
<evidence type="ECO:0000313" key="5">
    <source>
        <dbReference type="EMBL" id="HIS74112.1"/>
    </source>
</evidence>
<feature type="domain" description="5'-Nucleotidase C-terminal" evidence="4">
    <location>
        <begin position="343"/>
        <end position="487"/>
    </location>
</feature>
<dbReference type="PRINTS" id="PR01607">
    <property type="entry name" value="APYRASEFAMLY"/>
</dbReference>
<organism evidence="5 6">
    <name type="scientific">Candidatus Galligastranaerophilus intestinavium</name>
    <dbReference type="NCBI Taxonomy" id="2840836"/>
    <lineage>
        <taxon>Bacteria</taxon>
        <taxon>Candidatus Galligastranaerophilus</taxon>
    </lineage>
</organism>
<dbReference type="SUPFAM" id="SSF56300">
    <property type="entry name" value="Metallo-dependent phosphatases"/>
    <property type="match status" value="1"/>
</dbReference>
<dbReference type="PANTHER" id="PTHR11575">
    <property type="entry name" value="5'-NUCLEOTIDASE-RELATED"/>
    <property type="match status" value="1"/>
</dbReference>
<dbReference type="InterPro" id="IPR004843">
    <property type="entry name" value="Calcineurin-like_PHP"/>
</dbReference>